<proteinExistence type="predicted"/>
<keyword evidence="1" id="KW-1133">Transmembrane helix</keyword>
<organism evidence="2 3">
    <name type="scientific">Rhizobium sullae</name>
    <name type="common">Rhizobium hedysari</name>
    <dbReference type="NCBI Taxonomy" id="50338"/>
    <lineage>
        <taxon>Bacteria</taxon>
        <taxon>Pseudomonadati</taxon>
        <taxon>Pseudomonadota</taxon>
        <taxon>Alphaproteobacteria</taxon>
        <taxon>Hyphomicrobiales</taxon>
        <taxon>Rhizobiaceae</taxon>
        <taxon>Rhizobium/Agrobacterium group</taxon>
        <taxon>Rhizobium</taxon>
    </lineage>
</organism>
<accession>A0A2N0D197</accession>
<evidence type="ECO:0000256" key="1">
    <source>
        <dbReference type="SAM" id="Phobius"/>
    </source>
</evidence>
<dbReference type="Proteomes" id="UP000232164">
    <property type="component" value="Unassembled WGS sequence"/>
</dbReference>
<name>A0A2N0D197_RHISU</name>
<protein>
    <submittedName>
        <fullName evidence="2">Uncharacterized protein</fullName>
    </submittedName>
</protein>
<dbReference type="EMBL" id="PIQN01000025">
    <property type="protein sequence ID" value="PKA39891.1"/>
    <property type="molecule type" value="Genomic_DNA"/>
</dbReference>
<keyword evidence="1" id="KW-0812">Transmembrane</keyword>
<evidence type="ECO:0000313" key="3">
    <source>
        <dbReference type="Proteomes" id="UP000232164"/>
    </source>
</evidence>
<dbReference type="Gene3D" id="1.20.1250.20">
    <property type="entry name" value="MFS general substrate transporter like domains"/>
    <property type="match status" value="1"/>
</dbReference>
<evidence type="ECO:0000313" key="2">
    <source>
        <dbReference type="EMBL" id="PKA39891.1"/>
    </source>
</evidence>
<keyword evidence="1" id="KW-0472">Membrane</keyword>
<feature type="transmembrane region" description="Helical" evidence="1">
    <location>
        <begin position="58"/>
        <end position="82"/>
    </location>
</feature>
<dbReference type="AlphaFoldDB" id="A0A2N0D197"/>
<comment type="caution">
    <text evidence="2">The sequence shown here is derived from an EMBL/GenBank/DDBJ whole genome shotgun (WGS) entry which is preliminary data.</text>
</comment>
<gene>
    <name evidence="2" type="ORF">CWR43_29875</name>
</gene>
<sequence>MGAILRQMEMAASGNLQTRWSKAWRRLPLHAAYGQGVAFSAISIMIADLVPESLLGRATAVCSTFAFLGQFVSPLVLGTIMASTSITTGYPRSCRCGRPDPDNTRFNPRADARVFGTCSLDRTFSG</sequence>
<reference evidence="2 3" key="2">
    <citation type="submission" date="2017-12" db="EMBL/GenBank/DDBJ databases">
        <title>Genome sequence of Rhizobium sullae HCNT1 isolated from Sulla coronaria nodules and featuring peculiar denitrification phenotypes.</title>
        <authorList>
            <person name="De Diego-Diaz B."/>
            <person name="Treu L."/>
            <person name="Campanaro S."/>
            <person name="Da Silva Duarte V."/>
            <person name="Basaglia M."/>
            <person name="Favaro L."/>
            <person name="Casella S."/>
            <person name="Squartini A."/>
        </authorList>
    </citation>
    <scope>NUCLEOTIDE SEQUENCE [LARGE SCALE GENOMIC DNA]</scope>
    <source>
        <strain evidence="2 3">HCNT1</strain>
    </source>
</reference>
<dbReference type="SUPFAM" id="SSF103473">
    <property type="entry name" value="MFS general substrate transporter"/>
    <property type="match status" value="1"/>
</dbReference>
<feature type="transmembrane region" description="Helical" evidence="1">
    <location>
        <begin position="27"/>
        <end position="46"/>
    </location>
</feature>
<dbReference type="InterPro" id="IPR036259">
    <property type="entry name" value="MFS_trans_sf"/>
</dbReference>
<reference evidence="2 3" key="1">
    <citation type="submission" date="2017-11" db="EMBL/GenBank/DDBJ databases">
        <authorList>
            <person name="Han C.G."/>
        </authorList>
    </citation>
    <scope>NUCLEOTIDE SEQUENCE [LARGE SCALE GENOMIC DNA]</scope>
    <source>
        <strain evidence="2 3">HCNT1</strain>
    </source>
</reference>